<dbReference type="Proteomes" id="UP000031189">
    <property type="component" value="Unassembled WGS sequence"/>
</dbReference>
<feature type="transmembrane region" description="Helical" evidence="1">
    <location>
        <begin position="64"/>
        <end position="83"/>
    </location>
</feature>
<evidence type="ECO:0000313" key="3">
    <source>
        <dbReference type="Proteomes" id="UP000031189"/>
    </source>
</evidence>
<protein>
    <submittedName>
        <fullName evidence="2">Uncharacterized protein</fullName>
    </submittedName>
</protein>
<dbReference type="OrthoDB" id="1747727at2"/>
<sequence>MNIDFKEIILIGQWMEIIITVVAIIGLIKIYKYKEENEKYFVLKMIGFYLLGAFSFNIPFMEKVYVYIYLPVGYLIFYLAMKNKDRSNKIVKNKCAMWGLIILCVSCITNGISNYLEYRDKNFNFNGNVKNLSLEWQEIKEKCNIDSDVPLEGARILYNKDGKISDLIYFMIDHNKNKSYQITIDEQKYNVVVEKYSGETYDVNSYYDNTTDDFLEVLDHINNSDEKIMNYNVIIYENELYSKNDVDDLYLVNKDNDEYKKVNEDGLYGLVINYFANEVEDGSSGKSYTAKYVFEAK</sequence>
<feature type="transmembrane region" description="Helical" evidence="1">
    <location>
        <begin position="95"/>
        <end position="116"/>
    </location>
</feature>
<dbReference type="EMBL" id="JWHR01000115">
    <property type="protein sequence ID" value="KHS56331.1"/>
    <property type="molecule type" value="Genomic_DNA"/>
</dbReference>
<feature type="transmembrane region" description="Helical" evidence="1">
    <location>
        <begin position="40"/>
        <end position="58"/>
    </location>
</feature>
<organism evidence="2 3">
    <name type="scientific">Terrisporobacter othiniensis</name>
    <dbReference type="NCBI Taxonomy" id="1577792"/>
    <lineage>
        <taxon>Bacteria</taxon>
        <taxon>Bacillati</taxon>
        <taxon>Bacillota</taxon>
        <taxon>Clostridia</taxon>
        <taxon>Peptostreptococcales</taxon>
        <taxon>Peptostreptococcaceae</taxon>
        <taxon>Terrisporobacter</taxon>
    </lineage>
</organism>
<keyword evidence="1" id="KW-1133">Transmembrane helix</keyword>
<evidence type="ECO:0000313" key="2">
    <source>
        <dbReference type="EMBL" id="KHS56331.1"/>
    </source>
</evidence>
<feature type="transmembrane region" description="Helical" evidence="1">
    <location>
        <begin position="6"/>
        <end position="28"/>
    </location>
</feature>
<dbReference type="AlphaFoldDB" id="A0A0B3VHQ8"/>
<gene>
    <name evidence="2" type="ORF">QX51_14765</name>
</gene>
<keyword evidence="1" id="KW-0812">Transmembrane</keyword>
<accession>A0A0B3VHQ8</accession>
<keyword evidence="1" id="KW-0472">Membrane</keyword>
<proteinExistence type="predicted"/>
<comment type="caution">
    <text evidence="2">The sequence shown here is derived from an EMBL/GenBank/DDBJ whole genome shotgun (WGS) entry which is preliminary data.</text>
</comment>
<evidence type="ECO:0000256" key="1">
    <source>
        <dbReference type="SAM" id="Phobius"/>
    </source>
</evidence>
<dbReference type="RefSeq" id="WP_039680654.1">
    <property type="nucleotide sequence ID" value="NZ_JAXECK010000009.1"/>
</dbReference>
<name>A0A0B3VHQ8_9FIRM</name>
<reference evidence="2 3" key="1">
    <citation type="submission" date="2014-12" db="EMBL/GenBank/DDBJ databases">
        <title>Draft genome sequence of Terrisporobacter sp. 08-306576, isolated from the blood culture of a bacteremia patient.</title>
        <authorList>
            <person name="Lund L.C."/>
            <person name="Sydenham T.V."/>
            <person name="Hogh S.V."/>
            <person name="Skov M.N."/>
            <person name="Kemp M."/>
            <person name="Justesen U.S."/>
        </authorList>
    </citation>
    <scope>NUCLEOTIDE SEQUENCE [LARGE SCALE GENOMIC DNA]</scope>
    <source>
        <strain evidence="2 3">08-306576</strain>
    </source>
</reference>
<keyword evidence="3" id="KW-1185">Reference proteome</keyword>